<dbReference type="EMBL" id="JAHMHQ010000010">
    <property type="protein sequence ID" value="KAK1636519.1"/>
    <property type="molecule type" value="Genomic_DNA"/>
</dbReference>
<evidence type="ECO:0000313" key="1">
    <source>
        <dbReference type="EMBL" id="KAK1636519.1"/>
    </source>
</evidence>
<dbReference type="Proteomes" id="UP001243989">
    <property type="component" value="Unassembled WGS sequence"/>
</dbReference>
<organism evidence="1 2">
    <name type="scientific">Colletotrichum phormii</name>
    <dbReference type="NCBI Taxonomy" id="359342"/>
    <lineage>
        <taxon>Eukaryota</taxon>
        <taxon>Fungi</taxon>
        <taxon>Dikarya</taxon>
        <taxon>Ascomycota</taxon>
        <taxon>Pezizomycotina</taxon>
        <taxon>Sordariomycetes</taxon>
        <taxon>Hypocreomycetidae</taxon>
        <taxon>Glomerellales</taxon>
        <taxon>Glomerellaceae</taxon>
        <taxon>Colletotrichum</taxon>
        <taxon>Colletotrichum acutatum species complex</taxon>
    </lineage>
</organism>
<proteinExistence type="predicted"/>
<accession>A0AAJ0EEZ7</accession>
<dbReference type="GeneID" id="85475237"/>
<comment type="caution">
    <text evidence="1">The sequence shown here is derived from an EMBL/GenBank/DDBJ whole genome shotgun (WGS) entry which is preliminary data.</text>
</comment>
<dbReference type="RefSeq" id="XP_060445126.1">
    <property type="nucleotide sequence ID" value="XM_060590375.1"/>
</dbReference>
<sequence>MVRCSPLLHLTCSGCSTKRPYQPVSPPMHVRSSTLYPLSYWSSRPLSPIPPSWSAHTIH</sequence>
<reference evidence="1" key="1">
    <citation type="submission" date="2021-06" db="EMBL/GenBank/DDBJ databases">
        <title>Comparative genomics, transcriptomics and evolutionary studies reveal genomic signatures of adaptation to plant cell wall in hemibiotrophic fungi.</title>
        <authorList>
            <consortium name="DOE Joint Genome Institute"/>
            <person name="Baroncelli R."/>
            <person name="Diaz J.F."/>
            <person name="Benocci T."/>
            <person name="Peng M."/>
            <person name="Battaglia E."/>
            <person name="Haridas S."/>
            <person name="Andreopoulos W."/>
            <person name="Labutti K."/>
            <person name="Pangilinan J."/>
            <person name="Floch G.L."/>
            <person name="Makela M.R."/>
            <person name="Henrissat B."/>
            <person name="Grigoriev I.V."/>
            <person name="Crouch J.A."/>
            <person name="De Vries R.P."/>
            <person name="Sukno S.A."/>
            <person name="Thon M.R."/>
        </authorList>
    </citation>
    <scope>NUCLEOTIDE SEQUENCE</scope>
    <source>
        <strain evidence="1">CBS 102054</strain>
    </source>
</reference>
<protein>
    <submittedName>
        <fullName evidence="1">Uncharacterized protein</fullName>
    </submittedName>
</protein>
<name>A0AAJ0EEZ7_9PEZI</name>
<gene>
    <name evidence="1" type="ORF">BDP81DRAFT_427755</name>
</gene>
<keyword evidence="2" id="KW-1185">Reference proteome</keyword>
<evidence type="ECO:0000313" key="2">
    <source>
        <dbReference type="Proteomes" id="UP001243989"/>
    </source>
</evidence>
<dbReference type="AlphaFoldDB" id="A0AAJ0EEZ7"/>